<evidence type="ECO:0000313" key="1">
    <source>
        <dbReference type="EMBL" id="EGW03479.1"/>
    </source>
</evidence>
<evidence type="ECO:0000313" key="2">
    <source>
        <dbReference type="Proteomes" id="UP000001075"/>
    </source>
</evidence>
<proteinExistence type="predicted"/>
<name>G3HY56_CRIGR</name>
<reference evidence="2" key="1">
    <citation type="journal article" date="2011" name="Nat. Biotechnol.">
        <title>The genomic sequence of the Chinese hamster ovary (CHO)-K1 cell line.</title>
        <authorList>
            <person name="Xu X."/>
            <person name="Nagarajan H."/>
            <person name="Lewis N.E."/>
            <person name="Pan S."/>
            <person name="Cai Z."/>
            <person name="Liu X."/>
            <person name="Chen W."/>
            <person name="Xie M."/>
            <person name="Wang W."/>
            <person name="Hammond S."/>
            <person name="Andersen M.R."/>
            <person name="Neff N."/>
            <person name="Passarelli B."/>
            <person name="Koh W."/>
            <person name="Fan H.C."/>
            <person name="Wang J."/>
            <person name="Gui Y."/>
            <person name="Lee K.H."/>
            <person name="Betenbaugh M.J."/>
            <person name="Quake S.R."/>
            <person name="Famili I."/>
            <person name="Palsson B.O."/>
            <person name="Wang J."/>
        </authorList>
    </citation>
    <scope>NUCLEOTIDE SEQUENCE [LARGE SCALE GENOMIC DNA]</scope>
    <source>
        <strain evidence="2">CHO K1 cell line</strain>
    </source>
</reference>
<dbReference type="STRING" id="10029.G3HY56"/>
<dbReference type="Proteomes" id="UP000001075">
    <property type="component" value="Unassembled WGS sequence"/>
</dbReference>
<dbReference type="GlyGen" id="G3HY56">
    <property type="glycosylation" value="1 site"/>
</dbReference>
<organism evidence="1 2">
    <name type="scientific">Cricetulus griseus</name>
    <name type="common">Chinese hamster</name>
    <name type="synonym">Cricetulus barabensis griseus</name>
    <dbReference type="NCBI Taxonomy" id="10029"/>
    <lineage>
        <taxon>Eukaryota</taxon>
        <taxon>Metazoa</taxon>
        <taxon>Chordata</taxon>
        <taxon>Craniata</taxon>
        <taxon>Vertebrata</taxon>
        <taxon>Euteleostomi</taxon>
        <taxon>Mammalia</taxon>
        <taxon>Eutheria</taxon>
        <taxon>Euarchontoglires</taxon>
        <taxon>Glires</taxon>
        <taxon>Rodentia</taxon>
        <taxon>Myomorpha</taxon>
        <taxon>Muroidea</taxon>
        <taxon>Cricetidae</taxon>
        <taxon>Cricetinae</taxon>
        <taxon>Cricetulus</taxon>
    </lineage>
</organism>
<accession>G3HY56</accession>
<sequence>MFIFCNLYSTPGPAVRLLYAKRPGIGLSPSHRRYSNGSAGCGLSDARVLQKVGFLGALV</sequence>
<dbReference type="AlphaFoldDB" id="G3HY56"/>
<protein>
    <submittedName>
        <fullName evidence="1">Putative tyrosine-protein phosphatase auxilin</fullName>
    </submittedName>
</protein>
<dbReference type="EMBL" id="JH000909">
    <property type="protein sequence ID" value="EGW03479.1"/>
    <property type="molecule type" value="Genomic_DNA"/>
</dbReference>
<gene>
    <name evidence="1" type="ORF">I79_015974</name>
</gene>
<dbReference type="InParanoid" id="G3HY56"/>